<dbReference type="Pfam" id="PF00990">
    <property type="entry name" value="GGDEF"/>
    <property type="match status" value="1"/>
</dbReference>
<name>A0A6N4V8S0_9MYCO</name>
<dbReference type="CDD" id="cd01949">
    <property type="entry name" value="GGDEF"/>
    <property type="match status" value="1"/>
</dbReference>
<dbReference type="InterPro" id="IPR000160">
    <property type="entry name" value="GGDEF_dom"/>
</dbReference>
<evidence type="ECO:0000313" key="3">
    <source>
        <dbReference type="EMBL" id="BBX50428.1"/>
    </source>
</evidence>
<evidence type="ECO:0000313" key="4">
    <source>
        <dbReference type="Proteomes" id="UP000466785"/>
    </source>
</evidence>
<dbReference type="SMART" id="SM00267">
    <property type="entry name" value="GGDEF"/>
    <property type="match status" value="1"/>
</dbReference>
<dbReference type="PANTHER" id="PTHR45138:SF9">
    <property type="entry name" value="DIGUANYLATE CYCLASE DGCM-RELATED"/>
    <property type="match status" value="1"/>
</dbReference>
<dbReference type="InterPro" id="IPR029787">
    <property type="entry name" value="Nucleotide_cyclase"/>
</dbReference>
<dbReference type="GO" id="GO:0005886">
    <property type="term" value="C:plasma membrane"/>
    <property type="evidence" value="ECO:0007669"/>
    <property type="project" value="TreeGrafter"/>
</dbReference>
<dbReference type="PANTHER" id="PTHR45138">
    <property type="entry name" value="REGULATORY COMPONENTS OF SENSORY TRANSDUCTION SYSTEM"/>
    <property type="match status" value="1"/>
</dbReference>
<organism evidence="3 4">
    <name type="scientific">Mycolicibacterium poriferae</name>
    <dbReference type="NCBI Taxonomy" id="39694"/>
    <lineage>
        <taxon>Bacteria</taxon>
        <taxon>Bacillati</taxon>
        <taxon>Actinomycetota</taxon>
        <taxon>Actinomycetes</taxon>
        <taxon>Mycobacteriales</taxon>
        <taxon>Mycobacteriaceae</taxon>
        <taxon>Mycolicibacterium</taxon>
    </lineage>
</organism>
<dbReference type="AlphaFoldDB" id="A0A6N4V8S0"/>
<dbReference type="NCBIfam" id="TIGR00254">
    <property type="entry name" value="GGDEF"/>
    <property type="match status" value="1"/>
</dbReference>
<keyword evidence="1" id="KW-1133">Transmembrane helix</keyword>
<dbReference type="SUPFAM" id="SSF55073">
    <property type="entry name" value="Nucleotide cyclase"/>
    <property type="match status" value="1"/>
</dbReference>
<keyword evidence="1" id="KW-0812">Transmembrane</keyword>
<accession>A0A6N4V8S0</accession>
<feature type="transmembrane region" description="Helical" evidence="1">
    <location>
        <begin position="111"/>
        <end position="131"/>
    </location>
</feature>
<dbReference type="EMBL" id="AP022570">
    <property type="protein sequence ID" value="BBX50428.1"/>
    <property type="molecule type" value="Genomic_DNA"/>
</dbReference>
<dbReference type="InterPro" id="IPR050469">
    <property type="entry name" value="Diguanylate_Cyclase"/>
</dbReference>
<sequence length="313" mass="33060">MTKVPVGEAMQRRLLVALLAILLVLYSAAVVQAPLLADTRGEWIGAGLCVVGLGAAIGAGTHGARYLVAVSCLCAAPVVTMLFHRLIVAQVWSLIPLMFAAVYVRTWHRPAVARIVAVTLSAAAVAALWLAPAPAPWLWSVSFPVCILGAAEVVGVLHAALFDAALRDPLTGVWNRAGVDRRAGELVDRARRRNESVAVLVLDVDDFKAVNDRDGHAAGDIVLTQLARRLVAQLPEQAVIGRLGGDEFVVVLSGVDEGSARQIAGDLRGTGPVHVTAGVAVGRPVDGDGFTELLVTADDDLYRAKRHRNPGLR</sequence>
<reference evidence="3 4" key="1">
    <citation type="journal article" date="2019" name="Emerg. Microbes Infect.">
        <title>Comprehensive subspecies identification of 175 nontuberculous mycobacteria species based on 7547 genomic profiles.</title>
        <authorList>
            <person name="Matsumoto Y."/>
            <person name="Kinjo T."/>
            <person name="Motooka D."/>
            <person name="Nabeya D."/>
            <person name="Jung N."/>
            <person name="Uechi K."/>
            <person name="Horii T."/>
            <person name="Iida T."/>
            <person name="Fujita J."/>
            <person name="Nakamura S."/>
        </authorList>
    </citation>
    <scope>NUCLEOTIDE SEQUENCE [LARGE SCALE GENOMIC DNA]</scope>
    <source>
        <strain evidence="3 4">JCM 12603</strain>
    </source>
</reference>
<keyword evidence="1" id="KW-0472">Membrane</keyword>
<feature type="transmembrane region" description="Helical" evidence="1">
    <location>
        <begin position="42"/>
        <end position="59"/>
    </location>
</feature>
<feature type="transmembrane region" description="Helical" evidence="1">
    <location>
        <begin position="89"/>
        <end position="104"/>
    </location>
</feature>
<dbReference type="Gene3D" id="3.30.70.270">
    <property type="match status" value="1"/>
</dbReference>
<protein>
    <recommendedName>
        <fullName evidence="2">GGDEF domain-containing protein</fullName>
    </recommendedName>
</protein>
<dbReference type="KEGG" id="mpof:MPOR_14540"/>
<dbReference type="PROSITE" id="PS50887">
    <property type="entry name" value="GGDEF"/>
    <property type="match status" value="1"/>
</dbReference>
<dbReference type="GO" id="GO:1902201">
    <property type="term" value="P:negative regulation of bacterial-type flagellum-dependent cell motility"/>
    <property type="evidence" value="ECO:0007669"/>
    <property type="project" value="TreeGrafter"/>
</dbReference>
<feature type="domain" description="GGDEF" evidence="2">
    <location>
        <begin position="195"/>
        <end position="313"/>
    </location>
</feature>
<dbReference type="InterPro" id="IPR043128">
    <property type="entry name" value="Rev_trsase/Diguanyl_cyclase"/>
</dbReference>
<proteinExistence type="predicted"/>
<dbReference type="Proteomes" id="UP000466785">
    <property type="component" value="Chromosome"/>
</dbReference>
<keyword evidence="4" id="KW-1185">Reference proteome</keyword>
<gene>
    <name evidence="3" type="ORF">MPOR_14540</name>
</gene>
<dbReference type="GO" id="GO:0052621">
    <property type="term" value="F:diguanylate cyclase activity"/>
    <property type="evidence" value="ECO:0007669"/>
    <property type="project" value="TreeGrafter"/>
</dbReference>
<feature type="transmembrane region" description="Helical" evidence="1">
    <location>
        <begin position="137"/>
        <end position="161"/>
    </location>
</feature>
<evidence type="ECO:0000256" key="1">
    <source>
        <dbReference type="SAM" id="Phobius"/>
    </source>
</evidence>
<dbReference type="GO" id="GO:0043709">
    <property type="term" value="P:cell adhesion involved in single-species biofilm formation"/>
    <property type="evidence" value="ECO:0007669"/>
    <property type="project" value="TreeGrafter"/>
</dbReference>
<evidence type="ECO:0000259" key="2">
    <source>
        <dbReference type="PROSITE" id="PS50887"/>
    </source>
</evidence>
<dbReference type="RefSeq" id="WP_152515597.1">
    <property type="nucleotide sequence ID" value="NZ_AP022570.1"/>
</dbReference>